<keyword evidence="3" id="KW-1185">Reference proteome</keyword>
<feature type="domain" description="Fibronectin type-III" evidence="1">
    <location>
        <begin position="233"/>
        <end position="324"/>
    </location>
</feature>
<dbReference type="OrthoDB" id="1121506at2"/>
<reference evidence="2 3" key="1">
    <citation type="submission" date="2019-04" db="EMBL/GenBank/DDBJ databases">
        <title>Flavobacterium sp. strain DS2-A Genome sequencing and assembly.</title>
        <authorList>
            <person name="Kim I."/>
        </authorList>
    </citation>
    <scope>NUCLEOTIDE SEQUENCE [LARGE SCALE GENOMIC DNA]</scope>
    <source>
        <strain evidence="2 3">DS2-A</strain>
    </source>
</reference>
<evidence type="ECO:0000313" key="3">
    <source>
        <dbReference type="Proteomes" id="UP000297407"/>
    </source>
</evidence>
<dbReference type="Proteomes" id="UP000297407">
    <property type="component" value="Unassembled WGS sequence"/>
</dbReference>
<dbReference type="RefSeq" id="WP_135527268.1">
    <property type="nucleotide sequence ID" value="NZ_SRLH01000008.1"/>
</dbReference>
<dbReference type="EMBL" id="SRLH01000008">
    <property type="protein sequence ID" value="TGD56844.1"/>
    <property type="molecule type" value="Genomic_DNA"/>
</dbReference>
<evidence type="ECO:0000259" key="1">
    <source>
        <dbReference type="PROSITE" id="PS50853"/>
    </source>
</evidence>
<comment type="caution">
    <text evidence="2">The sequence shown here is derived from an EMBL/GenBank/DDBJ whole genome shotgun (WGS) entry which is preliminary data.</text>
</comment>
<dbReference type="PROSITE" id="PS51257">
    <property type="entry name" value="PROKAR_LIPOPROTEIN"/>
    <property type="match status" value="1"/>
</dbReference>
<dbReference type="InterPro" id="IPR003961">
    <property type="entry name" value="FN3_dom"/>
</dbReference>
<evidence type="ECO:0000313" key="2">
    <source>
        <dbReference type="EMBL" id="TGD56844.1"/>
    </source>
</evidence>
<dbReference type="Gene3D" id="2.60.40.10">
    <property type="entry name" value="Immunoglobulins"/>
    <property type="match status" value="3"/>
</dbReference>
<dbReference type="InterPro" id="IPR013783">
    <property type="entry name" value="Ig-like_fold"/>
</dbReference>
<organism evidence="2 3">
    <name type="scientific">Flavobacterium humi</name>
    <dbReference type="NCBI Taxonomy" id="2562683"/>
    <lineage>
        <taxon>Bacteria</taxon>
        <taxon>Pseudomonadati</taxon>
        <taxon>Bacteroidota</taxon>
        <taxon>Flavobacteriia</taxon>
        <taxon>Flavobacteriales</taxon>
        <taxon>Flavobacteriaceae</taxon>
        <taxon>Flavobacterium</taxon>
    </lineage>
</organism>
<gene>
    <name evidence="2" type="ORF">E4635_13675</name>
</gene>
<protein>
    <recommendedName>
        <fullName evidence="1">Fibronectin type-III domain-containing protein</fullName>
    </recommendedName>
</protein>
<dbReference type="SUPFAM" id="SSF49265">
    <property type="entry name" value="Fibronectin type III"/>
    <property type="match status" value="1"/>
</dbReference>
<proteinExistence type="predicted"/>
<dbReference type="PROSITE" id="PS50853">
    <property type="entry name" value="FN3"/>
    <property type="match status" value="1"/>
</dbReference>
<dbReference type="InterPro" id="IPR036116">
    <property type="entry name" value="FN3_sf"/>
</dbReference>
<sequence>MKTINKILLVALAMVSFSCDDILEDDISNDTVQTIAPLNGEEIESNVAKFQWGSLKGADKYRVQVFAANQTVVLDSLVENKTSLTYPLSEGVYQWRVRGENFAYQSAYSVQSSFTMFVSDDLTNQQVVLSSPDDDIFINFTNVTLNWLTLTNATSYSIEVVNVANGQQAFQNPTITGTSVTMNNPGLADGVYEWRVKAKNANNDTETLQYSHRKFSLDRTVPNQPGFAQGSTPPDSLTPVLAPNTTITFTWTNPADSGSVMSPVTYMVQFSNDNFATAPFLSADAPQTTYSQSFSAGTYYWRVVAKDKAGNTSVPSVIRKFVVG</sequence>
<name>A0A4Z0L6P8_9FLAO</name>
<accession>A0A4Z0L6P8</accession>
<dbReference type="AlphaFoldDB" id="A0A4Z0L6P8"/>